<evidence type="ECO:0000313" key="2">
    <source>
        <dbReference type="EMBL" id="NWH34838.1"/>
    </source>
</evidence>
<dbReference type="AlphaFoldDB" id="A0A850UZ89"/>
<feature type="region of interest" description="Disordered" evidence="1">
    <location>
        <begin position="1"/>
        <end position="40"/>
    </location>
</feature>
<organism evidence="2 3">
    <name type="scientific">Chloropsis hardwickii</name>
    <dbReference type="NCBI Taxonomy" id="667144"/>
    <lineage>
        <taxon>Eukaryota</taxon>
        <taxon>Metazoa</taxon>
        <taxon>Chordata</taxon>
        <taxon>Craniata</taxon>
        <taxon>Vertebrata</taxon>
        <taxon>Euteleostomi</taxon>
        <taxon>Archelosauria</taxon>
        <taxon>Archosauria</taxon>
        <taxon>Dinosauria</taxon>
        <taxon>Saurischia</taxon>
        <taxon>Theropoda</taxon>
        <taxon>Coelurosauria</taxon>
        <taxon>Aves</taxon>
        <taxon>Neognathae</taxon>
        <taxon>Neoaves</taxon>
        <taxon>Telluraves</taxon>
        <taxon>Australaves</taxon>
        <taxon>Passeriformes</taxon>
        <taxon>Corvoidea</taxon>
        <taxon>Irenidae</taxon>
        <taxon>Chloropsis</taxon>
    </lineage>
</organism>
<comment type="caution">
    <text evidence="2">The sequence shown here is derived from an EMBL/GenBank/DDBJ whole genome shotgun (WGS) entry which is preliminary data.</text>
</comment>
<feature type="non-terminal residue" evidence="2">
    <location>
        <position position="1"/>
    </location>
</feature>
<dbReference type="OrthoDB" id="294378at2759"/>
<name>A0A850UZ89_9CORV</name>
<dbReference type="Proteomes" id="UP000640999">
    <property type="component" value="Unassembled WGS sequence"/>
</dbReference>
<feature type="region of interest" description="Disordered" evidence="1">
    <location>
        <begin position="139"/>
        <end position="160"/>
    </location>
</feature>
<reference evidence="2" key="1">
    <citation type="submission" date="2019-10" db="EMBL/GenBank/DDBJ databases">
        <title>Bird 10,000 Genomes (B10K) Project - Family phase.</title>
        <authorList>
            <person name="Zhang G."/>
        </authorList>
    </citation>
    <scope>NUCLEOTIDE SEQUENCE</scope>
    <source>
        <strain evidence="2">B10K-IZ-033-78</strain>
        <tissue evidence="2">Muscle</tissue>
    </source>
</reference>
<feature type="non-terminal residue" evidence="2">
    <location>
        <position position="160"/>
    </location>
</feature>
<sequence length="160" mass="18790">ITPEESKDDGSLPNIDVKEEEEDSCPEKEPTDEAKEDEDEQKELFSLWMRQVETFFTTKFFPAFEHAIVLRDKIKEKKKQDAELAGLRQIQAEELQRLIAEKEVEEAKRQEAAVLEGSVKPRKRTNSWVRLLSWRRLQQKNETSRRESSPKKRDSEGSRT</sequence>
<feature type="compositionally biased region" description="Basic and acidic residues" evidence="1">
    <location>
        <begin position="1"/>
        <end position="10"/>
    </location>
</feature>
<dbReference type="EMBL" id="WEIW01000635">
    <property type="protein sequence ID" value="NWH34838.1"/>
    <property type="molecule type" value="Genomic_DNA"/>
</dbReference>
<accession>A0A850UZ89</accession>
<gene>
    <name evidence="2" type="primary">Rsph10b</name>
    <name evidence="2" type="ORF">CHLHAR_R06221</name>
</gene>
<evidence type="ECO:0000256" key="1">
    <source>
        <dbReference type="SAM" id="MobiDB-lite"/>
    </source>
</evidence>
<keyword evidence="3" id="KW-1185">Reference proteome</keyword>
<evidence type="ECO:0000313" key="3">
    <source>
        <dbReference type="Proteomes" id="UP000640999"/>
    </source>
</evidence>
<protein>
    <submittedName>
        <fullName evidence="2">RS10B protein</fullName>
    </submittedName>
</protein>
<proteinExistence type="predicted"/>
<feature type="compositionally biased region" description="Basic and acidic residues" evidence="1">
    <location>
        <begin position="142"/>
        <end position="160"/>
    </location>
</feature>